<keyword evidence="2" id="KW-1185">Reference proteome</keyword>
<organism evidence="1 2">
    <name type="scientific">Corynebacterium mustelae</name>
    <dbReference type="NCBI Taxonomy" id="571915"/>
    <lineage>
        <taxon>Bacteria</taxon>
        <taxon>Bacillati</taxon>
        <taxon>Actinomycetota</taxon>
        <taxon>Actinomycetes</taxon>
        <taxon>Mycobacteriales</taxon>
        <taxon>Corynebacteriaceae</taxon>
        <taxon>Corynebacterium</taxon>
    </lineage>
</organism>
<reference evidence="1 2" key="1">
    <citation type="journal article" date="2015" name="Genome Announc.">
        <title>Complete Genome Sequence of the Type Strain Corynebacterium mustelae DSM 45274, Isolated from Various Tissues of a Male Ferret with Lethal Sepsis.</title>
        <authorList>
            <person name="Ruckert C."/>
            <person name="Eimer J."/>
            <person name="Winkler A."/>
            <person name="Tauch A."/>
        </authorList>
    </citation>
    <scope>NUCLEOTIDE SEQUENCE [LARGE SCALE GENOMIC DNA]</scope>
    <source>
        <strain evidence="1 2">DSM 45274</strain>
    </source>
</reference>
<dbReference type="SUPFAM" id="SSF46785">
    <property type="entry name" value="Winged helix' DNA-binding domain"/>
    <property type="match status" value="1"/>
</dbReference>
<dbReference type="AlphaFoldDB" id="A0A0G3H596"/>
<sequence>MYQRGKASETVIDYELLPASDQELKFSVLEEEFVEKHSIKELSPDILKTLQLLSPDGVYNKAAELLADTNDFLGIDMARFGSTINEIHGRYDLTGVSVLKQFHEALSIFTQNYVYEKIEGATRETVETIPKEAFRESITNALVHRAWDVRAPIKVSMHPDKIVVTSPGRLPPGISPHDYANGHFSLLRNPILGMVFFRLGYIEKFGTGIARIKHLYQASVVQPAFDIYDSSITITLPILSDEHSLNQHHVKVLAALDNATPRSRSEIATVAAVSRAITIRALNELIELGSVKKVGSGPQTKYMRNN</sequence>
<dbReference type="KEGG" id="cmv:CMUST_09805"/>
<keyword evidence="1" id="KW-0347">Helicase</keyword>
<keyword evidence="1" id="KW-0547">Nucleotide-binding</keyword>
<protein>
    <submittedName>
        <fullName evidence="1">ATP-dependent DNA helicase recG C-terminal</fullName>
    </submittedName>
</protein>
<dbReference type="InterPro" id="IPR036388">
    <property type="entry name" value="WH-like_DNA-bd_sf"/>
</dbReference>
<keyword evidence="1" id="KW-0067">ATP-binding</keyword>
<accession>A0A0G3H596</accession>
<dbReference type="InterPro" id="IPR036390">
    <property type="entry name" value="WH_DNA-bd_sf"/>
</dbReference>
<dbReference type="InterPro" id="IPR038475">
    <property type="entry name" value="RecG_C_sf"/>
</dbReference>
<evidence type="ECO:0000313" key="2">
    <source>
        <dbReference type="Proteomes" id="UP000035199"/>
    </source>
</evidence>
<dbReference type="PANTHER" id="PTHR30595:SF6">
    <property type="entry name" value="SCHLAFEN ALBA-2 DOMAIN-CONTAINING PROTEIN"/>
    <property type="match status" value="1"/>
</dbReference>
<dbReference type="EMBL" id="CP011542">
    <property type="protein sequence ID" value="AKK06277.1"/>
    <property type="molecule type" value="Genomic_DNA"/>
</dbReference>
<dbReference type="Gene3D" id="3.30.565.60">
    <property type="match status" value="1"/>
</dbReference>
<proteinExistence type="predicted"/>
<name>A0A0G3H596_9CORY</name>
<keyword evidence="1" id="KW-0378">Hydrolase</keyword>
<dbReference type="Proteomes" id="UP000035199">
    <property type="component" value="Chromosome"/>
</dbReference>
<dbReference type="Gene3D" id="1.10.10.10">
    <property type="entry name" value="Winged helix-like DNA-binding domain superfamily/Winged helix DNA-binding domain"/>
    <property type="match status" value="1"/>
</dbReference>
<dbReference type="Pfam" id="PF13749">
    <property type="entry name" value="HATPase_c_4"/>
    <property type="match status" value="1"/>
</dbReference>
<dbReference type="OrthoDB" id="9805115at2"/>
<dbReference type="PANTHER" id="PTHR30595">
    <property type="entry name" value="GLPR-RELATED TRANSCRIPTIONAL REPRESSOR"/>
    <property type="match status" value="1"/>
</dbReference>
<gene>
    <name evidence="1" type="ORF">CMUST_09805</name>
</gene>
<dbReference type="GO" id="GO:0004386">
    <property type="term" value="F:helicase activity"/>
    <property type="evidence" value="ECO:0007669"/>
    <property type="project" value="UniProtKB-KW"/>
</dbReference>
<dbReference type="RefSeq" id="WP_052844631.1">
    <property type="nucleotide sequence ID" value="NZ_CP011542.1"/>
</dbReference>
<dbReference type="PATRIC" id="fig|571915.4.peg.2078"/>
<evidence type="ECO:0000313" key="1">
    <source>
        <dbReference type="EMBL" id="AKK06277.1"/>
    </source>
</evidence>
<dbReference type="STRING" id="571915.CMUST_09805"/>
<reference evidence="2" key="2">
    <citation type="submission" date="2015-05" db="EMBL/GenBank/DDBJ databases">
        <title>Complete genome sequence of Corynebacterium mustelae DSM 45274, isolated from various tissues of a male ferret with lethal sepsis.</title>
        <authorList>
            <person name="Ruckert C."/>
            <person name="Albersmeier A."/>
            <person name="Winkler A."/>
            <person name="Tauch A."/>
        </authorList>
    </citation>
    <scope>NUCLEOTIDE SEQUENCE [LARGE SCALE GENOMIC DNA]</scope>
    <source>
        <strain evidence="2">DSM 45274</strain>
    </source>
</reference>